<dbReference type="Pfam" id="PF10604">
    <property type="entry name" value="Polyketide_cyc2"/>
    <property type="match status" value="2"/>
</dbReference>
<proteinExistence type="predicted"/>
<evidence type="ECO:0000313" key="2">
    <source>
        <dbReference type="Proteomes" id="UP001501009"/>
    </source>
</evidence>
<dbReference type="EMBL" id="BAABDE010000028">
    <property type="protein sequence ID" value="GAA3827699.1"/>
    <property type="molecule type" value="Genomic_DNA"/>
</dbReference>
<dbReference type="InterPro" id="IPR019587">
    <property type="entry name" value="Polyketide_cyclase/dehydratase"/>
</dbReference>
<dbReference type="RefSeq" id="WP_275776474.1">
    <property type="nucleotide sequence ID" value="NZ_BAABDE010000028.1"/>
</dbReference>
<dbReference type="InterPro" id="IPR023393">
    <property type="entry name" value="START-like_dom_sf"/>
</dbReference>
<accession>A0ABP7IV08</accession>
<name>A0ABP7IV08_9ACTN</name>
<comment type="caution">
    <text evidence="1">The sequence shown here is derived from an EMBL/GenBank/DDBJ whole genome shotgun (WGS) entry which is preliminary data.</text>
</comment>
<keyword evidence="2" id="KW-1185">Reference proteome</keyword>
<gene>
    <name evidence="1" type="ORF">GCM10022403_071100</name>
</gene>
<dbReference type="CDD" id="cd08861">
    <property type="entry name" value="OtcD1_ARO-CYC_like"/>
    <property type="match status" value="2"/>
</dbReference>
<sequence length="315" mass="34724">MNDVQHITTVAATPETVYGLLADATTWPVHFHPTVHVERFEEDGPDERLRIWAVAGDQVKSWTSHRHRDPEGLRIAFRQEVYQPPVAAMSGAWVLRGLPDGGTEVVLEHSYRAVDDDPHGLAWIAEVTDRNSRAELANLKALAEQPADRSELVLTFEDTVVVDGRTSDVYDFLYRAQSWPDRLPHVARMDLTEDEPGVQIMEMDTITADGAMHTTKSVRVCFTDERIVYKQIVVPPLMTAHTGEWRVTAVRGGVSVTSQHTVAIRPEAVPGVLGEGATVADAREFARTALSGNSRITLEHAKAYAEGTTTAGSQV</sequence>
<evidence type="ECO:0000313" key="1">
    <source>
        <dbReference type="EMBL" id="GAA3827699.1"/>
    </source>
</evidence>
<dbReference type="SUPFAM" id="SSF55961">
    <property type="entry name" value="Bet v1-like"/>
    <property type="match status" value="2"/>
</dbReference>
<protein>
    <submittedName>
        <fullName evidence="1">SRPBCC family protein</fullName>
    </submittedName>
</protein>
<reference evidence="2" key="1">
    <citation type="journal article" date="2019" name="Int. J. Syst. Evol. Microbiol.">
        <title>The Global Catalogue of Microorganisms (GCM) 10K type strain sequencing project: providing services to taxonomists for standard genome sequencing and annotation.</title>
        <authorList>
            <consortium name="The Broad Institute Genomics Platform"/>
            <consortium name="The Broad Institute Genome Sequencing Center for Infectious Disease"/>
            <person name="Wu L."/>
            <person name="Ma J."/>
        </authorList>
    </citation>
    <scope>NUCLEOTIDE SEQUENCE [LARGE SCALE GENOMIC DNA]</scope>
    <source>
        <strain evidence="2">JCM 17138</strain>
    </source>
</reference>
<dbReference type="Proteomes" id="UP001501009">
    <property type="component" value="Unassembled WGS sequence"/>
</dbReference>
<organism evidence="1 2">
    <name type="scientific">Streptomyces coacervatus</name>
    <dbReference type="NCBI Taxonomy" id="647381"/>
    <lineage>
        <taxon>Bacteria</taxon>
        <taxon>Bacillati</taxon>
        <taxon>Actinomycetota</taxon>
        <taxon>Actinomycetes</taxon>
        <taxon>Kitasatosporales</taxon>
        <taxon>Streptomycetaceae</taxon>
        <taxon>Streptomyces</taxon>
    </lineage>
</organism>
<dbReference type="Gene3D" id="3.30.530.20">
    <property type="match status" value="2"/>
</dbReference>